<reference evidence="2" key="1">
    <citation type="submission" date="2022-04" db="EMBL/GenBank/DDBJ databases">
        <authorList>
            <person name="Criscuolo A."/>
        </authorList>
    </citation>
    <scope>NUCLEOTIDE SEQUENCE</scope>
    <source>
        <strain evidence="2">CIP111895</strain>
    </source>
</reference>
<comment type="caution">
    <text evidence="2">The sequence shown here is derived from an EMBL/GenBank/DDBJ whole genome shotgun (WGS) entry which is preliminary data.</text>
</comment>
<name>A0ABM9EXK9_9BACI</name>
<accession>A0ABM9EXK9</accession>
<protein>
    <recommendedName>
        <fullName evidence="1">HTH lysR-type domain-containing protein</fullName>
    </recommendedName>
</protein>
<proteinExistence type="predicted"/>
<dbReference type="RefSeq" id="WP_248737641.1">
    <property type="nucleotide sequence ID" value="NZ_CALBWS010000047.1"/>
</dbReference>
<dbReference type="PANTHER" id="PTHR30432:SF1">
    <property type="entry name" value="DNA-BINDING TRANSCRIPTIONAL DUAL REGULATOR MODE"/>
    <property type="match status" value="1"/>
</dbReference>
<dbReference type="Proteomes" id="UP000838308">
    <property type="component" value="Unassembled WGS sequence"/>
</dbReference>
<organism evidence="2 3">
    <name type="scientific">Neobacillus rhizosphaerae</name>
    <dbReference type="NCBI Taxonomy" id="2880965"/>
    <lineage>
        <taxon>Bacteria</taxon>
        <taxon>Bacillati</taxon>
        <taxon>Bacillota</taxon>
        <taxon>Bacilli</taxon>
        <taxon>Bacillales</taxon>
        <taxon>Bacillaceae</taxon>
        <taxon>Neobacillus</taxon>
    </lineage>
</organism>
<evidence type="ECO:0000313" key="2">
    <source>
        <dbReference type="EMBL" id="CAH2717428.1"/>
    </source>
</evidence>
<dbReference type="InterPro" id="IPR000847">
    <property type="entry name" value="LysR_HTH_N"/>
</dbReference>
<dbReference type="InterPro" id="IPR036390">
    <property type="entry name" value="WH_DNA-bd_sf"/>
</dbReference>
<dbReference type="SUPFAM" id="SSF46785">
    <property type="entry name" value="Winged helix' DNA-binding domain"/>
    <property type="match status" value="1"/>
</dbReference>
<feature type="domain" description="HTH lysR-type" evidence="1">
    <location>
        <begin position="28"/>
        <end position="88"/>
    </location>
</feature>
<gene>
    <name evidence="2" type="ORF">BACCIP111895_04620</name>
</gene>
<keyword evidence="3" id="KW-1185">Reference proteome</keyword>
<dbReference type="PANTHER" id="PTHR30432">
    <property type="entry name" value="TRANSCRIPTIONAL REGULATOR MODE"/>
    <property type="match status" value="1"/>
</dbReference>
<dbReference type="EMBL" id="CALBWS010000047">
    <property type="protein sequence ID" value="CAH2717428.1"/>
    <property type="molecule type" value="Genomic_DNA"/>
</dbReference>
<dbReference type="InterPro" id="IPR036388">
    <property type="entry name" value="WH-like_DNA-bd_sf"/>
</dbReference>
<dbReference type="Pfam" id="PF00126">
    <property type="entry name" value="HTH_1"/>
    <property type="match status" value="1"/>
</dbReference>
<evidence type="ECO:0000259" key="1">
    <source>
        <dbReference type="Pfam" id="PF00126"/>
    </source>
</evidence>
<evidence type="ECO:0000313" key="3">
    <source>
        <dbReference type="Proteomes" id="UP000838308"/>
    </source>
</evidence>
<sequence length="135" mass="15772">MRNKPSLKVKSKIWIELMDEVVCGQGRVRLFEEIEKTGSTSQAAALLGMSFRDAWGKVTATEDRLKLQLVERQQGNRRKGTTLTPAGKEILNRYTSFQREAHEKVDELFEKHLEELLNHLKQHIIILRTIRLKRY</sequence>
<dbReference type="InterPro" id="IPR051815">
    <property type="entry name" value="Molybdate_resp_trans_reg"/>
</dbReference>
<dbReference type="Gene3D" id="1.10.10.10">
    <property type="entry name" value="Winged helix-like DNA-binding domain superfamily/Winged helix DNA-binding domain"/>
    <property type="match status" value="1"/>
</dbReference>